<name>A0A8I2YD99_9AGAM</name>
<dbReference type="OrthoDB" id="2671340at2759"/>
<feature type="domain" description="Myb-like" evidence="2">
    <location>
        <begin position="65"/>
        <end position="131"/>
    </location>
</feature>
<keyword evidence="4" id="KW-1185">Reference proteome</keyword>
<proteinExistence type="predicted"/>
<dbReference type="EMBL" id="JAGFBS010000066">
    <property type="protein sequence ID" value="KAG6369775.1"/>
    <property type="molecule type" value="Genomic_DNA"/>
</dbReference>
<sequence length="140" mass="15141">MSAQHTQRSLNTSPLMPRIGSHSTSSSSGMSTRSRHSTSGVVDPAAHRQQSSGKGKATSGRRSTPQTTWTTEEIDELVNLLVLHHGSAGDNGFKDETYNKIAAELNQRFPNQKVPKTGKSCSAKYRNVCTSSILDGTHED</sequence>
<organism evidence="3 4">
    <name type="scientific">Boletus reticuloceps</name>
    <dbReference type="NCBI Taxonomy" id="495285"/>
    <lineage>
        <taxon>Eukaryota</taxon>
        <taxon>Fungi</taxon>
        <taxon>Dikarya</taxon>
        <taxon>Basidiomycota</taxon>
        <taxon>Agaricomycotina</taxon>
        <taxon>Agaricomycetes</taxon>
        <taxon>Agaricomycetidae</taxon>
        <taxon>Boletales</taxon>
        <taxon>Boletineae</taxon>
        <taxon>Boletaceae</taxon>
        <taxon>Boletoideae</taxon>
        <taxon>Boletus</taxon>
    </lineage>
</organism>
<feature type="region of interest" description="Disordered" evidence="1">
    <location>
        <begin position="1"/>
        <end position="71"/>
    </location>
</feature>
<protein>
    <recommendedName>
        <fullName evidence="2">Myb-like domain-containing protein</fullName>
    </recommendedName>
</protein>
<dbReference type="InterPro" id="IPR001005">
    <property type="entry name" value="SANT/Myb"/>
</dbReference>
<dbReference type="Proteomes" id="UP000683000">
    <property type="component" value="Unassembled WGS sequence"/>
</dbReference>
<comment type="caution">
    <text evidence="3">The sequence shown here is derived from an EMBL/GenBank/DDBJ whole genome shotgun (WGS) entry which is preliminary data.</text>
</comment>
<evidence type="ECO:0000313" key="4">
    <source>
        <dbReference type="Proteomes" id="UP000683000"/>
    </source>
</evidence>
<dbReference type="Gene3D" id="1.10.10.60">
    <property type="entry name" value="Homeodomain-like"/>
    <property type="match status" value="1"/>
</dbReference>
<dbReference type="AlphaFoldDB" id="A0A8I2YD99"/>
<gene>
    <name evidence="3" type="ORF">JVT61DRAFT_13594</name>
</gene>
<dbReference type="SMART" id="SM00717">
    <property type="entry name" value="SANT"/>
    <property type="match status" value="1"/>
</dbReference>
<feature type="compositionally biased region" description="Polar residues" evidence="1">
    <location>
        <begin position="60"/>
        <end position="71"/>
    </location>
</feature>
<accession>A0A8I2YD99</accession>
<evidence type="ECO:0000259" key="2">
    <source>
        <dbReference type="SMART" id="SM00717"/>
    </source>
</evidence>
<feature type="compositionally biased region" description="Polar residues" evidence="1">
    <location>
        <begin position="1"/>
        <end position="14"/>
    </location>
</feature>
<dbReference type="CDD" id="cd00167">
    <property type="entry name" value="SANT"/>
    <property type="match status" value="1"/>
</dbReference>
<reference evidence="3" key="1">
    <citation type="submission" date="2021-03" db="EMBL/GenBank/DDBJ databases">
        <title>Evolutionary innovations through gain and loss of genes in the ectomycorrhizal Boletales.</title>
        <authorList>
            <person name="Wu G."/>
            <person name="Miyauchi S."/>
            <person name="Morin E."/>
            <person name="Yang Z.-L."/>
            <person name="Xu J."/>
            <person name="Martin F.M."/>
        </authorList>
    </citation>
    <scope>NUCLEOTIDE SEQUENCE</scope>
    <source>
        <strain evidence="3">BR01</strain>
    </source>
</reference>
<evidence type="ECO:0000256" key="1">
    <source>
        <dbReference type="SAM" id="MobiDB-lite"/>
    </source>
</evidence>
<feature type="compositionally biased region" description="Low complexity" evidence="1">
    <location>
        <begin position="20"/>
        <end position="40"/>
    </location>
</feature>
<evidence type="ECO:0000313" key="3">
    <source>
        <dbReference type="EMBL" id="KAG6369775.1"/>
    </source>
</evidence>